<dbReference type="AlphaFoldDB" id="A0A2K8NYV5"/>
<dbReference type="OrthoDB" id="9774673at2"/>
<evidence type="ECO:0000313" key="2">
    <source>
        <dbReference type="Proteomes" id="UP000231896"/>
    </source>
</evidence>
<reference evidence="1 2" key="1">
    <citation type="submission" date="2017-11" db="EMBL/GenBank/DDBJ databases">
        <title>Genome sequence of Entomoplasma melaleucae M1 (ATCC 49191).</title>
        <authorList>
            <person name="Lo W.-S."/>
            <person name="Gasparich G.E."/>
            <person name="Kuo C.-H."/>
        </authorList>
    </citation>
    <scope>NUCLEOTIDE SEQUENCE [LARGE SCALE GENOMIC DNA]</scope>
    <source>
        <strain evidence="1 2">M1</strain>
    </source>
</reference>
<proteinExistence type="predicted"/>
<dbReference type="Proteomes" id="UP000231896">
    <property type="component" value="Chromosome"/>
</dbReference>
<gene>
    <name evidence="1" type="ORF">EMELA_v1c02500</name>
</gene>
<dbReference type="KEGG" id="eml:EMELA_v1c02500"/>
<dbReference type="PROSITE" id="PS00092">
    <property type="entry name" value="N6_MTASE"/>
    <property type="match status" value="1"/>
</dbReference>
<dbReference type="GO" id="GO:0032259">
    <property type="term" value="P:methylation"/>
    <property type="evidence" value="ECO:0007669"/>
    <property type="project" value="InterPro"/>
</dbReference>
<dbReference type="GO" id="GO:0008168">
    <property type="term" value="F:methyltransferase activity"/>
    <property type="evidence" value="ECO:0007669"/>
    <property type="project" value="InterPro"/>
</dbReference>
<dbReference type="EMBL" id="CP024964">
    <property type="protein sequence ID" value="ATZ17823.1"/>
    <property type="molecule type" value="Genomic_DNA"/>
</dbReference>
<dbReference type="RefSeq" id="WP_051584627.1">
    <property type="nucleotide sequence ID" value="NZ_CP024964.1"/>
</dbReference>
<keyword evidence="2" id="KW-1185">Reference proteome</keyword>
<evidence type="ECO:0000313" key="1">
    <source>
        <dbReference type="EMBL" id="ATZ17823.1"/>
    </source>
</evidence>
<sequence length="169" mass="19904">MTIYFPNKNDEWYTLPYAVEPILEFLKPNSNILCPFDTKDSEYVNVLMNAGHNVTYRHIKEGSDFFDLEDKDVLLFDYIISNPPYSLRKQVFNKLEELNKPFAMLVPLVSIALKPIREKLQDKQLLLFDKRIKFKSEEGMICKNPPSETAYICKNILPKQIIFKELKYT</sequence>
<accession>A0A2K8NYV5</accession>
<protein>
    <submittedName>
        <fullName evidence="1">Sugar-phospahte nucleotidyltransferase</fullName>
    </submittedName>
</protein>
<dbReference type="GO" id="GO:0003676">
    <property type="term" value="F:nucleic acid binding"/>
    <property type="evidence" value="ECO:0007669"/>
    <property type="project" value="InterPro"/>
</dbReference>
<organism evidence="1 2">
    <name type="scientific">Mesoplasma melaleucae</name>
    <dbReference type="NCBI Taxonomy" id="81459"/>
    <lineage>
        <taxon>Bacteria</taxon>
        <taxon>Bacillati</taxon>
        <taxon>Mycoplasmatota</taxon>
        <taxon>Mollicutes</taxon>
        <taxon>Entomoplasmatales</taxon>
        <taxon>Entomoplasmataceae</taxon>
        <taxon>Mesoplasma</taxon>
    </lineage>
</organism>
<name>A0A2K8NYV5_9MOLU</name>
<dbReference type="InterPro" id="IPR002052">
    <property type="entry name" value="DNA_methylase_N6_adenine_CS"/>
</dbReference>
<keyword evidence="1" id="KW-0808">Transferase</keyword>